<comment type="similarity">
    <text evidence="2">Belongs to the sulfotransferase 3 family.</text>
</comment>
<evidence type="ECO:0008006" key="15">
    <source>
        <dbReference type="Google" id="ProtNLM"/>
    </source>
</evidence>
<dbReference type="Proteomes" id="UP001286313">
    <property type="component" value="Unassembled WGS sequence"/>
</dbReference>
<dbReference type="Pfam" id="PF03567">
    <property type="entry name" value="Sulfotransfer_2"/>
    <property type="match status" value="1"/>
</dbReference>
<dbReference type="InterPro" id="IPR027417">
    <property type="entry name" value="P-loop_NTPase"/>
</dbReference>
<keyword evidence="6 12" id="KW-1133">Transmembrane helix</keyword>
<evidence type="ECO:0000256" key="2">
    <source>
        <dbReference type="ARBA" id="ARBA00010569"/>
    </source>
</evidence>
<keyword evidence="10" id="KW-0175">Coiled coil</keyword>
<comment type="caution">
    <text evidence="13">The sequence shown here is derived from an EMBL/GenBank/DDBJ whole genome shotgun (WGS) entry which is preliminary data.</text>
</comment>
<keyword evidence="9" id="KW-0325">Glycoprotein</keyword>
<keyword evidence="14" id="KW-1185">Reference proteome</keyword>
<feature type="transmembrane region" description="Helical" evidence="12">
    <location>
        <begin position="27"/>
        <end position="48"/>
    </location>
</feature>
<dbReference type="GO" id="GO:0000139">
    <property type="term" value="C:Golgi membrane"/>
    <property type="evidence" value="ECO:0007669"/>
    <property type="project" value="UniProtKB-SubCell"/>
</dbReference>
<gene>
    <name evidence="13" type="ORF">Pcinc_030170</name>
</gene>
<evidence type="ECO:0000313" key="14">
    <source>
        <dbReference type="Proteomes" id="UP001286313"/>
    </source>
</evidence>
<dbReference type="GO" id="GO:0008146">
    <property type="term" value="F:sulfotransferase activity"/>
    <property type="evidence" value="ECO:0007669"/>
    <property type="project" value="InterPro"/>
</dbReference>
<reference evidence="13" key="1">
    <citation type="submission" date="2023-10" db="EMBL/GenBank/DDBJ databases">
        <title>Genome assemblies of two species of porcelain crab, Petrolisthes cinctipes and Petrolisthes manimaculis (Anomura: Porcellanidae).</title>
        <authorList>
            <person name="Angst P."/>
        </authorList>
    </citation>
    <scope>NUCLEOTIDE SEQUENCE</scope>
    <source>
        <strain evidence="13">PB745_01</strain>
        <tissue evidence="13">Gill</tissue>
    </source>
</reference>
<keyword evidence="4 12" id="KW-0812">Transmembrane</keyword>
<evidence type="ECO:0000256" key="5">
    <source>
        <dbReference type="ARBA" id="ARBA00022968"/>
    </source>
</evidence>
<proteinExistence type="inferred from homology"/>
<evidence type="ECO:0000256" key="4">
    <source>
        <dbReference type="ARBA" id="ARBA00022692"/>
    </source>
</evidence>
<evidence type="ECO:0000256" key="8">
    <source>
        <dbReference type="ARBA" id="ARBA00023136"/>
    </source>
</evidence>
<evidence type="ECO:0000313" key="13">
    <source>
        <dbReference type="EMBL" id="KAK3864122.1"/>
    </source>
</evidence>
<sequence length="424" mass="50224">MMRRWRLMIRKWRNSEGATTVMACARYLPYVMCLLFLKIYVMLLLVHYHHSPSSSSSTLDDYQDDPIDQSPSVTTSSTTTTTEEPGWRERQEVLARLNNTIIQPSATNRTPDTIWLFFNRIPRTGGQTLVTLIKSLGKDLDYNHQEHVYRTPWQRLLTVDEQRNLATWFEYNYWPKSYDRFSLHVNFTKHRSKYVNLRPAYVTLVRDPVDKFISYYRFKRVDNERVKLEMAGRERQTPGSGRVWYWRKVEACLLEGDPECSLTPGTDDFTSAIPFLCGQHPQCLKLGDRWALQMAKYQAEYEYAVVGLTEEWNTTLAVLEHYLPMFFRGARQRYWSQEFEDNHMVNKNMKKYKEVREEVTKLLKEKLALEYELYEFLRQRLHQQYLYIEPLDRGPTTSLPTQTSGVPPMGILDKLSIELMPRNT</sequence>
<comment type="subcellular location">
    <subcellularLocation>
        <location evidence="1">Golgi apparatus membrane</location>
        <topology evidence="1">Single-pass type II membrane protein</topology>
    </subcellularLocation>
</comment>
<dbReference type="EMBL" id="JAWQEG010003866">
    <property type="protein sequence ID" value="KAK3864122.1"/>
    <property type="molecule type" value="Genomic_DNA"/>
</dbReference>
<organism evidence="13 14">
    <name type="scientific">Petrolisthes cinctipes</name>
    <name type="common">Flat porcelain crab</name>
    <dbReference type="NCBI Taxonomy" id="88211"/>
    <lineage>
        <taxon>Eukaryota</taxon>
        <taxon>Metazoa</taxon>
        <taxon>Ecdysozoa</taxon>
        <taxon>Arthropoda</taxon>
        <taxon>Crustacea</taxon>
        <taxon>Multicrustacea</taxon>
        <taxon>Malacostraca</taxon>
        <taxon>Eumalacostraca</taxon>
        <taxon>Eucarida</taxon>
        <taxon>Decapoda</taxon>
        <taxon>Pleocyemata</taxon>
        <taxon>Anomura</taxon>
        <taxon>Galatheoidea</taxon>
        <taxon>Porcellanidae</taxon>
        <taxon>Petrolisthes</taxon>
    </lineage>
</organism>
<evidence type="ECO:0000256" key="12">
    <source>
        <dbReference type="SAM" id="Phobius"/>
    </source>
</evidence>
<keyword evidence="5" id="KW-0735">Signal-anchor</keyword>
<accession>A0AAE1EZD8</accession>
<evidence type="ECO:0000256" key="9">
    <source>
        <dbReference type="ARBA" id="ARBA00023180"/>
    </source>
</evidence>
<dbReference type="InterPro" id="IPR005331">
    <property type="entry name" value="Sulfotransferase"/>
</dbReference>
<evidence type="ECO:0000256" key="6">
    <source>
        <dbReference type="ARBA" id="ARBA00022989"/>
    </source>
</evidence>
<dbReference type="PANTHER" id="PTHR12129">
    <property type="entry name" value="HEPARAN SULFATE 2-O-SULFOTRANSFERASE"/>
    <property type="match status" value="1"/>
</dbReference>
<protein>
    <recommendedName>
        <fullName evidence="15">Heparan sulfate 2-O-sulfotransferase pipe</fullName>
    </recommendedName>
</protein>
<feature type="coiled-coil region" evidence="10">
    <location>
        <begin position="345"/>
        <end position="372"/>
    </location>
</feature>
<feature type="region of interest" description="Disordered" evidence="11">
    <location>
        <begin position="57"/>
        <end position="89"/>
    </location>
</feature>
<keyword evidence="8 12" id="KW-0472">Membrane</keyword>
<evidence type="ECO:0000256" key="10">
    <source>
        <dbReference type="SAM" id="Coils"/>
    </source>
</evidence>
<dbReference type="SUPFAM" id="SSF52540">
    <property type="entry name" value="P-loop containing nucleoside triphosphate hydrolases"/>
    <property type="match status" value="1"/>
</dbReference>
<keyword evidence="7" id="KW-0333">Golgi apparatus</keyword>
<evidence type="ECO:0000256" key="1">
    <source>
        <dbReference type="ARBA" id="ARBA00004323"/>
    </source>
</evidence>
<keyword evidence="3" id="KW-0808">Transferase</keyword>
<evidence type="ECO:0000256" key="11">
    <source>
        <dbReference type="SAM" id="MobiDB-lite"/>
    </source>
</evidence>
<name>A0AAE1EZD8_PETCI</name>
<dbReference type="InterPro" id="IPR007734">
    <property type="entry name" value="Heparan_SO4_2-O-STrfase"/>
</dbReference>
<dbReference type="Gene3D" id="3.40.50.300">
    <property type="entry name" value="P-loop containing nucleotide triphosphate hydrolases"/>
    <property type="match status" value="1"/>
</dbReference>
<evidence type="ECO:0000256" key="7">
    <source>
        <dbReference type="ARBA" id="ARBA00023034"/>
    </source>
</evidence>
<evidence type="ECO:0000256" key="3">
    <source>
        <dbReference type="ARBA" id="ARBA00022679"/>
    </source>
</evidence>
<dbReference type="PANTHER" id="PTHR12129:SF15">
    <property type="entry name" value="URONYL 2-SULFOTRANSFERASE"/>
    <property type="match status" value="1"/>
</dbReference>
<dbReference type="AlphaFoldDB" id="A0AAE1EZD8"/>